<protein>
    <submittedName>
        <fullName evidence="1">Uncharacterized protein</fullName>
    </submittedName>
</protein>
<gene>
    <name evidence="1" type="ORF">IME_AB3_06</name>
</gene>
<accession>W6ASC3</accession>
<dbReference type="Proteomes" id="UP000019304">
    <property type="component" value="Segment"/>
</dbReference>
<keyword evidence="2" id="KW-1185">Reference proteome</keyword>
<organism evidence="1 2">
    <name type="scientific">Acinetobacter phage IMEAB3</name>
    <dbReference type="NCBI Taxonomy" id="1458669"/>
    <lineage>
        <taxon>Viruses</taxon>
        <taxon>Duplodnaviria</taxon>
        <taxon>Heunggongvirae</taxon>
        <taxon>Uroviricota</taxon>
        <taxon>Caudoviricetes</taxon>
        <taxon>Lokivirus</taxon>
        <taxon>Lokivirus IMEAB3</taxon>
    </lineage>
</organism>
<sequence>MTEKKLTLELNERDTMTIAHLLKHQMFMVRLAKTMGVPRPMADEISDDDLTSLQAAVEAAAKKWQKEKSKC</sequence>
<dbReference type="GeneID" id="18504955"/>
<evidence type="ECO:0000313" key="2">
    <source>
        <dbReference type="Proteomes" id="UP000019304"/>
    </source>
</evidence>
<dbReference type="RefSeq" id="YP_009008510.1">
    <property type="nucleotide sequence ID" value="NC_023590.1"/>
</dbReference>
<name>W6ASC3_9CAUD</name>
<proteinExistence type="predicted"/>
<reference evidence="1 2" key="1">
    <citation type="submission" date="2013-11" db="EMBL/GenBank/DDBJ databases">
        <authorList>
            <person name="Peng F."/>
            <person name="Bai C."/>
            <person name="Tong Y."/>
            <person name="Mi Z."/>
            <person name="An X."/>
            <person name="Yuan X."/>
            <person name="Niu W."/>
            <person name="Hua Y."/>
            <person name="Li S."/>
            <person name="Fan H."/>
            <person name="Li Y."/>
            <person name="Pei G."/>
        </authorList>
    </citation>
    <scope>NUCLEOTIDE SEQUENCE [LARGE SCALE GENOMIC DNA]</scope>
</reference>
<dbReference type="EMBL" id="KF811200">
    <property type="protein sequence ID" value="AHI60005.1"/>
    <property type="molecule type" value="Genomic_DNA"/>
</dbReference>
<dbReference type="KEGG" id="vg:18504955"/>
<evidence type="ECO:0000313" key="1">
    <source>
        <dbReference type="EMBL" id="AHI60005.1"/>
    </source>
</evidence>